<dbReference type="InterPro" id="IPR050540">
    <property type="entry name" value="F-actin_Monoox_Mical"/>
</dbReference>
<organism evidence="2 3">
    <name type="scientific">Oreochromis niloticus</name>
    <name type="common">Nile tilapia</name>
    <name type="synonym">Tilapia nilotica</name>
    <dbReference type="NCBI Taxonomy" id="8128"/>
    <lineage>
        <taxon>Eukaryota</taxon>
        <taxon>Metazoa</taxon>
        <taxon>Chordata</taxon>
        <taxon>Craniata</taxon>
        <taxon>Vertebrata</taxon>
        <taxon>Euteleostomi</taxon>
        <taxon>Actinopterygii</taxon>
        <taxon>Neopterygii</taxon>
        <taxon>Teleostei</taxon>
        <taxon>Neoteleostei</taxon>
        <taxon>Acanthomorphata</taxon>
        <taxon>Ovalentaria</taxon>
        <taxon>Cichlomorphae</taxon>
        <taxon>Cichliformes</taxon>
        <taxon>Cichlidae</taxon>
        <taxon>African cichlids</taxon>
        <taxon>Pseudocrenilabrinae</taxon>
        <taxon>Oreochromini</taxon>
        <taxon>Oreochromis</taxon>
    </lineage>
</organism>
<dbReference type="SUPFAM" id="SSF47576">
    <property type="entry name" value="Calponin-homology domain, CH-domain"/>
    <property type="match status" value="1"/>
</dbReference>
<protein>
    <recommendedName>
        <fullName evidence="1">Calponin-homology (CH) domain-containing protein</fullName>
    </recommendedName>
</protein>
<dbReference type="PANTHER" id="PTHR23167:SF89">
    <property type="entry name" value="MICAL-LIKE PROTEIN 1"/>
    <property type="match status" value="1"/>
</dbReference>
<dbReference type="AlphaFoldDB" id="A0A669E8M4"/>
<dbReference type="InterPro" id="IPR001715">
    <property type="entry name" value="CH_dom"/>
</dbReference>
<dbReference type="InParanoid" id="A0A669E8M4"/>
<dbReference type="GeneTree" id="ENSGT00940000156057"/>
<dbReference type="InterPro" id="IPR036872">
    <property type="entry name" value="CH_dom_sf"/>
</dbReference>
<evidence type="ECO:0000313" key="2">
    <source>
        <dbReference type="Ensembl" id="ENSONIP00000069133.1"/>
    </source>
</evidence>
<dbReference type="PROSITE" id="PS50021">
    <property type="entry name" value="CH"/>
    <property type="match status" value="1"/>
</dbReference>
<reference evidence="3" key="1">
    <citation type="submission" date="2012-01" db="EMBL/GenBank/DDBJ databases">
        <title>The Genome Sequence of Oreochromis niloticus (Nile Tilapia).</title>
        <authorList>
            <consortium name="Broad Institute Genome Assembly Team"/>
            <consortium name="Broad Institute Sequencing Platform"/>
            <person name="Di Palma F."/>
            <person name="Johnson J."/>
            <person name="Lander E.S."/>
            <person name="Lindblad-Toh K."/>
        </authorList>
    </citation>
    <scope>NUCLEOTIDE SEQUENCE [LARGE SCALE GENOMIC DNA]</scope>
</reference>
<reference evidence="2" key="2">
    <citation type="submission" date="2025-08" db="UniProtKB">
        <authorList>
            <consortium name="Ensembl"/>
        </authorList>
    </citation>
    <scope>IDENTIFICATION</scope>
</reference>
<dbReference type="SMART" id="SM00033">
    <property type="entry name" value="CH"/>
    <property type="match status" value="1"/>
</dbReference>
<evidence type="ECO:0000313" key="3">
    <source>
        <dbReference type="Proteomes" id="UP000005207"/>
    </source>
</evidence>
<accession>A0A669E8M4</accession>
<sequence>MASPRVLLEWCRVTCATYPDVEITNMSTSFTDGLAFCAIIHKHRPDLIDFRSLSKDNGYENNKLAFEIAETKLGIPAFLHPKDMVSTKAPDRLSPLEEQNLQSSKAHEGEFSQGILVLI</sequence>
<feature type="domain" description="Calponin-homology (CH)" evidence="1">
    <location>
        <begin position="1"/>
        <end position="109"/>
    </location>
</feature>
<dbReference type="OMA" id="RVLLEWC"/>
<name>A0A669E8M4_ORENI</name>
<dbReference type="Ensembl" id="ENSONIT00000079611.1">
    <property type="protein sequence ID" value="ENSONIP00000069133.1"/>
    <property type="gene ID" value="ENSONIG00000027217.1"/>
</dbReference>
<dbReference type="Pfam" id="PF00307">
    <property type="entry name" value="CH"/>
    <property type="match status" value="1"/>
</dbReference>
<dbReference type="PANTHER" id="PTHR23167">
    <property type="entry name" value="CALPONIN HOMOLOGY DOMAIN-CONTAINING PROTEIN DDB_G0272472-RELATED"/>
    <property type="match status" value="1"/>
</dbReference>
<keyword evidence="3" id="KW-1185">Reference proteome</keyword>
<reference evidence="2" key="3">
    <citation type="submission" date="2025-09" db="UniProtKB">
        <authorList>
            <consortium name="Ensembl"/>
        </authorList>
    </citation>
    <scope>IDENTIFICATION</scope>
</reference>
<dbReference type="Gene3D" id="1.10.418.10">
    <property type="entry name" value="Calponin-like domain"/>
    <property type="match status" value="1"/>
</dbReference>
<dbReference type="Proteomes" id="UP000005207">
    <property type="component" value="Linkage group LG4"/>
</dbReference>
<proteinExistence type="predicted"/>
<evidence type="ECO:0000259" key="1">
    <source>
        <dbReference type="PROSITE" id="PS50021"/>
    </source>
</evidence>